<evidence type="ECO:0000313" key="3">
    <source>
        <dbReference type="EMBL" id="EYC01331.1"/>
    </source>
</evidence>
<sequence length="84" mass="9398">MLLLLLPCYTLRLSFQKPCKRSKIYYAPAYPSLFVISASFSNKHINLLSICCFLMSSIPGWRTGKRGGARSFPVASSAETRGDY</sequence>
<feature type="region of interest" description="Disordered" evidence="1">
    <location>
        <begin position="63"/>
        <end position="84"/>
    </location>
</feature>
<dbReference type="AlphaFoldDB" id="A0A016TF42"/>
<evidence type="ECO:0000313" key="4">
    <source>
        <dbReference type="Proteomes" id="UP000024635"/>
    </source>
</evidence>
<name>A0A016TF42_9BILA</name>
<feature type="chain" id="PRO_5001491002" evidence="2">
    <location>
        <begin position="17"/>
        <end position="84"/>
    </location>
</feature>
<keyword evidence="2" id="KW-0732">Signal</keyword>
<feature type="signal peptide" evidence="2">
    <location>
        <begin position="1"/>
        <end position="16"/>
    </location>
</feature>
<protein>
    <submittedName>
        <fullName evidence="3">Uncharacterized protein</fullName>
    </submittedName>
</protein>
<organism evidence="3 4">
    <name type="scientific">Ancylostoma ceylanicum</name>
    <dbReference type="NCBI Taxonomy" id="53326"/>
    <lineage>
        <taxon>Eukaryota</taxon>
        <taxon>Metazoa</taxon>
        <taxon>Ecdysozoa</taxon>
        <taxon>Nematoda</taxon>
        <taxon>Chromadorea</taxon>
        <taxon>Rhabditida</taxon>
        <taxon>Rhabditina</taxon>
        <taxon>Rhabditomorpha</taxon>
        <taxon>Strongyloidea</taxon>
        <taxon>Ancylostomatidae</taxon>
        <taxon>Ancylostomatinae</taxon>
        <taxon>Ancylostoma</taxon>
    </lineage>
</organism>
<reference evidence="4" key="1">
    <citation type="journal article" date="2015" name="Nat. Genet.">
        <title>The genome and transcriptome of the zoonotic hookworm Ancylostoma ceylanicum identify infection-specific gene families.</title>
        <authorList>
            <person name="Schwarz E.M."/>
            <person name="Hu Y."/>
            <person name="Antoshechkin I."/>
            <person name="Miller M.M."/>
            <person name="Sternberg P.W."/>
            <person name="Aroian R.V."/>
        </authorList>
    </citation>
    <scope>NUCLEOTIDE SEQUENCE</scope>
    <source>
        <strain evidence="4">HY135</strain>
    </source>
</reference>
<evidence type="ECO:0000256" key="1">
    <source>
        <dbReference type="SAM" id="MobiDB-lite"/>
    </source>
</evidence>
<evidence type="ECO:0000256" key="2">
    <source>
        <dbReference type="SAM" id="SignalP"/>
    </source>
</evidence>
<dbReference type="Proteomes" id="UP000024635">
    <property type="component" value="Unassembled WGS sequence"/>
</dbReference>
<proteinExistence type="predicted"/>
<accession>A0A016TF42</accession>
<comment type="caution">
    <text evidence="3">The sequence shown here is derived from an EMBL/GenBank/DDBJ whole genome shotgun (WGS) entry which is preliminary data.</text>
</comment>
<dbReference type="EMBL" id="JARK01001444">
    <property type="protein sequence ID" value="EYC01331.1"/>
    <property type="molecule type" value="Genomic_DNA"/>
</dbReference>
<keyword evidence="4" id="KW-1185">Reference proteome</keyword>
<gene>
    <name evidence="3" type="primary">Acey_s0108.g45</name>
    <name evidence="3" type="ORF">Y032_0108g45</name>
</gene>